<evidence type="ECO:0000256" key="5">
    <source>
        <dbReference type="ARBA" id="ARBA00022917"/>
    </source>
</evidence>
<dbReference type="Proteomes" id="UP000035681">
    <property type="component" value="Unplaced"/>
</dbReference>
<dbReference type="FunFam" id="3.40.140.10:FF:000087">
    <property type="entry name" value="Eukaryotic translation initiation factor 3 subunit H"/>
    <property type="match status" value="1"/>
</dbReference>
<dbReference type="Pfam" id="PF19445">
    <property type="entry name" value="eIF3h_C"/>
    <property type="match status" value="1"/>
</dbReference>
<evidence type="ECO:0000256" key="3">
    <source>
        <dbReference type="ARBA" id="ARBA00022614"/>
    </source>
</evidence>
<dbReference type="InterPro" id="IPR037518">
    <property type="entry name" value="MPN"/>
</dbReference>
<organism evidence="8 9">
    <name type="scientific">Strongyloides stercoralis</name>
    <name type="common">Threadworm</name>
    <dbReference type="NCBI Taxonomy" id="6248"/>
    <lineage>
        <taxon>Eukaryota</taxon>
        <taxon>Metazoa</taxon>
        <taxon>Ecdysozoa</taxon>
        <taxon>Nematoda</taxon>
        <taxon>Chromadorea</taxon>
        <taxon>Rhabditida</taxon>
        <taxon>Tylenchina</taxon>
        <taxon>Panagrolaimomorpha</taxon>
        <taxon>Strongyloidoidea</taxon>
        <taxon>Strongyloididae</taxon>
        <taxon>Strongyloides</taxon>
    </lineage>
</organism>
<evidence type="ECO:0000256" key="1">
    <source>
        <dbReference type="ARBA" id="ARBA00022490"/>
    </source>
</evidence>
<dbReference type="InterPro" id="IPR027524">
    <property type="entry name" value="eIF3h"/>
</dbReference>
<proteinExistence type="predicted"/>
<evidence type="ECO:0000259" key="7">
    <source>
        <dbReference type="PROSITE" id="PS50249"/>
    </source>
</evidence>
<feature type="transmembrane region" description="Helical" evidence="6">
    <location>
        <begin position="991"/>
        <end position="1015"/>
    </location>
</feature>
<keyword evidence="8" id="KW-1185">Reference proteome</keyword>
<protein>
    <submittedName>
        <fullName evidence="9">LRRCT domain-containing protein</fullName>
    </submittedName>
</protein>
<keyword evidence="6" id="KW-0812">Transmembrane</keyword>
<dbReference type="PANTHER" id="PTHR45617">
    <property type="entry name" value="LEUCINE RICH REPEAT FAMILY PROTEIN"/>
    <property type="match status" value="1"/>
</dbReference>
<dbReference type="Gene3D" id="3.40.140.10">
    <property type="entry name" value="Cytidine Deaminase, domain 2"/>
    <property type="match status" value="1"/>
</dbReference>
<feature type="domain" description="MPN" evidence="7">
    <location>
        <begin position="16"/>
        <end position="170"/>
    </location>
</feature>
<dbReference type="SMART" id="SM00369">
    <property type="entry name" value="LRR_TYP"/>
    <property type="match status" value="6"/>
</dbReference>
<keyword evidence="6" id="KW-0472">Membrane</keyword>
<keyword evidence="3" id="KW-0433">Leucine-rich repeat</keyword>
<dbReference type="PROSITE" id="PS50249">
    <property type="entry name" value="MPN"/>
    <property type="match status" value="1"/>
</dbReference>
<dbReference type="GO" id="GO:0008237">
    <property type="term" value="F:metallopeptidase activity"/>
    <property type="evidence" value="ECO:0007669"/>
    <property type="project" value="InterPro"/>
</dbReference>
<dbReference type="InterPro" id="IPR003591">
    <property type="entry name" value="Leu-rich_rpt_typical-subtyp"/>
</dbReference>
<dbReference type="InterPro" id="IPR001611">
    <property type="entry name" value="Leu-rich_rpt"/>
</dbReference>
<dbReference type="GO" id="GO:0005852">
    <property type="term" value="C:eukaryotic translation initiation factor 3 complex"/>
    <property type="evidence" value="ECO:0007669"/>
    <property type="project" value="InterPro"/>
</dbReference>
<dbReference type="SUPFAM" id="SSF52047">
    <property type="entry name" value="RNI-like"/>
    <property type="match status" value="1"/>
</dbReference>
<dbReference type="CDD" id="cd08065">
    <property type="entry name" value="MPN_eIF3h"/>
    <property type="match status" value="1"/>
</dbReference>
<sequence>KKKGYFLNMESSIKYVQLDCLVLMKIVKHVDSEFEGGLGDISGENCQGILTGLISIDDGKLEITNCFPTPRFENFSEGEEVNPQLMQQNDDMKQNEILDTLRKFRQMNMDYELVGFYQSQPFGACFTQEMVESLCDVQTQVTDGVLLIYDPLLTRQGKIGIRALRLSQDALQLSIKGDWSPDAIKMAGLTYENLFEELPIKVKNSHLANVMFAQLDINEEDAFCDSLQDLSLENTDTLEKALRGMITGVDELNKQLNAYNKYMFEKVRAENQLAVLLQKRQAENEHRIARGEQPLSMDELKKTIRMPQWCSKNGLLDIFLTSCGTKAHSDFTQEVPFNHYRRMLLTYLYYKNNSFFFCYPFNKLHFYKNENSRKGKGWTLNIRLKKSYQMLRIKIKWNFFLLLLLHLILVGDCNTEKGDIDKFNDNTCTAIHTNRSGINVICCSPYESLNEKCKFKSFCENQGNLTCGCFITIEEDFFCSPNLSALPTEEWYDHVSNGYGIINCRLLNLPNAFNVERFVTIKTWNPILTPALFEGLSLYNVTSLVLRIKDINEDMQYEDLNKYFKNLNHLTIHITSSNFMDINLNSLFSNLPNLISLKLINVPFQFSKKTSTWIKTIERLHIENNKNLANLPKWFSLGHSLKKLTIKKTSLIEITSISLLPKLEHLKLPYNEISNIHRISFISPHLEEVDLSHNKITKLALHTFSQATQLRYLDISHNHFRSPLPDSVFSRNTKLKYLSLANSYLTHLTAEVMIGLENLKTLILSYNPTIKLDIFTLLPLKSLQKLELNWCNLTKMPIAVTQCCHLNTLSLSGNLFYKKDSMPSEVLAMLSTITSLTFDRNPLIEMPYGLFLVPVNNIELIEQILETLIQLPLWQKEPCTPYMWNIHLTNSSNELRRKVSMWNEERMEGNLLQHCRQLYESTLEKLELYRELEQNSGCEASRKLRSVRDSCIVNQMETEKMIEERIREEWDKKNIIEVTPSNVKKYEIEGYFIVSLATNIFLGSFFSTIIVFLLLKYFKKCWDRKNHEELAGNTYNEEL</sequence>
<keyword evidence="1" id="KW-0963">Cytoplasm</keyword>
<keyword evidence="6" id="KW-1133">Transmembrane helix</keyword>
<keyword evidence="2" id="KW-0396">Initiation factor</keyword>
<dbReference type="WBParaSite" id="TCONS_00012154.p1">
    <property type="protein sequence ID" value="TCONS_00012154.p1"/>
    <property type="gene ID" value="XLOC_007574"/>
</dbReference>
<dbReference type="Pfam" id="PF13855">
    <property type="entry name" value="LRR_8"/>
    <property type="match status" value="2"/>
</dbReference>
<dbReference type="Gene3D" id="3.80.10.10">
    <property type="entry name" value="Ribonuclease Inhibitor"/>
    <property type="match status" value="2"/>
</dbReference>
<evidence type="ECO:0000313" key="9">
    <source>
        <dbReference type="WBParaSite" id="TCONS_00012154.p1"/>
    </source>
</evidence>
<dbReference type="PROSITE" id="PS51450">
    <property type="entry name" value="LRR"/>
    <property type="match status" value="2"/>
</dbReference>
<dbReference type="SMART" id="SM00232">
    <property type="entry name" value="JAB_MPN"/>
    <property type="match status" value="1"/>
</dbReference>
<evidence type="ECO:0000256" key="4">
    <source>
        <dbReference type="ARBA" id="ARBA00022737"/>
    </source>
</evidence>
<reference evidence="9" key="1">
    <citation type="submission" date="2024-02" db="UniProtKB">
        <authorList>
            <consortium name="WormBaseParasite"/>
        </authorList>
    </citation>
    <scope>IDENTIFICATION</scope>
</reference>
<dbReference type="InterPro" id="IPR032675">
    <property type="entry name" value="LRR_dom_sf"/>
</dbReference>
<keyword evidence="4" id="KW-0677">Repeat</keyword>
<evidence type="ECO:0000313" key="8">
    <source>
        <dbReference type="Proteomes" id="UP000035681"/>
    </source>
</evidence>
<dbReference type="GO" id="GO:0003743">
    <property type="term" value="F:translation initiation factor activity"/>
    <property type="evidence" value="ECO:0007669"/>
    <property type="project" value="UniProtKB-KW"/>
</dbReference>
<dbReference type="InterPro" id="IPR000555">
    <property type="entry name" value="JAMM/MPN+_dom"/>
</dbReference>
<keyword evidence="5" id="KW-0648">Protein biosynthesis</keyword>
<dbReference type="InterPro" id="IPR045810">
    <property type="entry name" value="eIF3h_C"/>
</dbReference>
<evidence type="ECO:0000256" key="6">
    <source>
        <dbReference type="SAM" id="Phobius"/>
    </source>
</evidence>
<evidence type="ECO:0000256" key="2">
    <source>
        <dbReference type="ARBA" id="ARBA00022540"/>
    </source>
</evidence>
<accession>A0AAF5DHC2</accession>
<name>A0AAF5DHC2_STRER</name>
<dbReference type="AlphaFoldDB" id="A0AAF5DHC2"/>
<dbReference type="Pfam" id="PF01398">
    <property type="entry name" value="JAB"/>
    <property type="match status" value="1"/>
</dbReference>